<name>A0AAE3G6N7_9GAMM</name>
<evidence type="ECO:0000313" key="3">
    <source>
        <dbReference type="EMBL" id="MCP1676412.1"/>
    </source>
</evidence>
<accession>A0AAE3G6N7</accession>
<dbReference type="RefSeq" id="WP_253482478.1">
    <property type="nucleotide sequence ID" value="NZ_JALJXV010000009.1"/>
</dbReference>
<dbReference type="InterPro" id="IPR035923">
    <property type="entry name" value="TT1751-like_sf"/>
</dbReference>
<feature type="chain" id="PRO_5042098951" evidence="1">
    <location>
        <begin position="21"/>
        <end position="149"/>
    </location>
</feature>
<evidence type="ECO:0000256" key="1">
    <source>
        <dbReference type="SAM" id="SignalP"/>
    </source>
</evidence>
<dbReference type="Proteomes" id="UP001205843">
    <property type="component" value="Unassembled WGS sequence"/>
</dbReference>
<feature type="signal peptide" evidence="1">
    <location>
        <begin position="1"/>
        <end position="20"/>
    </location>
</feature>
<comment type="caution">
    <text evidence="3">The sequence shown here is derived from an EMBL/GenBank/DDBJ whole genome shotgun (WGS) entry which is preliminary data.</text>
</comment>
<organism evidence="3 4">
    <name type="scientific">Natronocella acetinitrilica</name>
    <dbReference type="NCBI Taxonomy" id="414046"/>
    <lineage>
        <taxon>Bacteria</taxon>
        <taxon>Pseudomonadati</taxon>
        <taxon>Pseudomonadota</taxon>
        <taxon>Gammaproteobacteria</taxon>
        <taxon>Chromatiales</taxon>
        <taxon>Ectothiorhodospiraceae</taxon>
        <taxon>Natronocella</taxon>
    </lineage>
</organism>
<dbReference type="InterPro" id="IPR005180">
    <property type="entry name" value="DUF302"/>
</dbReference>
<dbReference type="SUPFAM" id="SSF103247">
    <property type="entry name" value="TT1751-like"/>
    <property type="match status" value="1"/>
</dbReference>
<protein>
    <submittedName>
        <fullName evidence="3">Uncharacterized protein (DUF302 family)</fullName>
    </submittedName>
</protein>
<evidence type="ECO:0000313" key="4">
    <source>
        <dbReference type="Proteomes" id="UP001205843"/>
    </source>
</evidence>
<keyword evidence="4" id="KW-1185">Reference proteome</keyword>
<gene>
    <name evidence="3" type="ORF">J2T57_003573</name>
</gene>
<dbReference type="Pfam" id="PF03625">
    <property type="entry name" value="DUF302"/>
    <property type="match status" value="1"/>
</dbReference>
<evidence type="ECO:0000259" key="2">
    <source>
        <dbReference type="Pfam" id="PF03625"/>
    </source>
</evidence>
<dbReference type="CDD" id="cd14797">
    <property type="entry name" value="DUF302"/>
    <property type="match status" value="1"/>
</dbReference>
<dbReference type="Gene3D" id="3.30.310.70">
    <property type="entry name" value="TT1751-like domain"/>
    <property type="match status" value="1"/>
</dbReference>
<reference evidence="3" key="1">
    <citation type="submission" date="2022-03" db="EMBL/GenBank/DDBJ databases">
        <title>Genomic Encyclopedia of Type Strains, Phase III (KMG-III): the genomes of soil and plant-associated and newly described type strains.</title>
        <authorList>
            <person name="Whitman W."/>
        </authorList>
    </citation>
    <scope>NUCLEOTIDE SEQUENCE</scope>
    <source>
        <strain evidence="3">ANL 6-2</strain>
    </source>
</reference>
<proteinExistence type="predicted"/>
<feature type="domain" description="DUF302" evidence="2">
    <location>
        <begin position="55"/>
        <end position="115"/>
    </location>
</feature>
<dbReference type="EMBL" id="JALJXV010000009">
    <property type="protein sequence ID" value="MCP1676412.1"/>
    <property type="molecule type" value="Genomic_DNA"/>
</dbReference>
<dbReference type="PANTHER" id="PTHR38342">
    <property type="entry name" value="SLR5037 PROTEIN"/>
    <property type="match status" value="1"/>
</dbReference>
<sequence length="149" mass="15849">MKRFLTSVALAAAMIGSAQAADGLTAVESEHDLDTTVERLLSALDEAGMNVFGEVDHAAGAERAGMTLDPTYLVMFGNPEVGTRLMECGRSVAIDLPMKALIWEEDGTVYIGYNDAEYLADRHGLVGCDQVLEQVSGALNRFATHAAGQ</sequence>
<dbReference type="PANTHER" id="PTHR38342:SF2">
    <property type="entry name" value="INNER MEMBRANE OR EXPORTED"/>
    <property type="match status" value="1"/>
</dbReference>
<keyword evidence="1" id="KW-0732">Signal</keyword>
<dbReference type="AlphaFoldDB" id="A0AAE3G6N7"/>